<dbReference type="Gene3D" id="3.90.79.10">
    <property type="entry name" value="Nucleoside Triphosphate Pyrophosphohydrolase"/>
    <property type="match status" value="1"/>
</dbReference>
<accession>A0A645EFI2</accession>
<dbReference type="EMBL" id="VSSQ01046576">
    <property type="protein sequence ID" value="MPN00537.1"/>
    <property type="molecule type" value="Genomic_DNA"/>
</dbReference>
<evidence type="ECO:0000313" key="2">
    <source>
        <dbReference type="EMBL" id="MPN00537.1"/>
    </source>
</evidence>
<dbReference type="SUPFAM" id="SSF55811">
    <property type="entry name" value="Nudix"/>
    <property type="match status" value="1"/>
</dbReference>
<gene>
    <name evidence="2" type="ORF">SDC9_147732</name>
</gene>
<dbReference type="CDD" id="cd03674">
    <property type="entry name" value="NUDIX_Hydrolase"/>
    <property type="match status" value="1"/>
</dbReference>
<dbReference type="Pfam" id="PF00293">
    <property type="entry name" value="NUDIX"/>
    <property type="match status" value="1"/>
</dbReference>
<name>A0A645EFI2_9ZZZZ</name>
<evidence type="ECO:0000259" key="1">
    <source>
        <dbReference type="PROSITE" id="PS51462"/>
    </source>
</evidence>
<sequence>MTILSWINSIKEYKPFNEQEYKDKEIILKSIDIFDEILTRNNEIAHLTSSTFVVNKTRDKVLMVHHNIYNTWSWMGGHNDGDSDFFNVAMKELEEETGVKNATIIGDGIFSLDVLDVKSHIKNGKYVAPHLHLSIAYLMEADENESLSIKEDENSGVMWIPINKLNEYVKNEPHMLKLYNKFIEKANIYK</sequence>
<organism evidence="2">
    <name type="scientific">bioreactor metagenome</name>
    <dbReference type="NCBI Taxonomy" id="1076179"/>
    <lineage>
        <taxon>unclassified sequences</taxon>
        <taxon>metagenomes</taxon>
        <taxon>ecological metagenomes</taxon>
    </lineage>
</organism>
<reference evidence="2" key="1">
    <citation type="submission" date="2019-08" db="EMBL/GenBank/DDBJ databases">
        <authorList>
            <person name="Kucharzyk K."/>
            <person name="Murdoch R.W."/>
            <person name="Higgins S."/>
            <person name="Loffler F."/>
        </authorList>
    </citation>
    <scope>NUCLEOTIDE SEQUENCE</scope>
</reference>
<dbReference type="AlphaFoldDB" id="A0A645EFI2"/>
<dbReference type="PROSITE" id="PS51462">
    <property type="entry name" value="NUDIX"/>
    <property type="match status" value="1"/>
</dbReference>
<comment type="caution">
    <text evidence="2">The sequence shown here is derived from an EMBL/GenBank/DDBJ whole genome shotgun (WGS) entry which is preliminary data.</text>
</comment>
<dbReference type="InterPro" id="IPR000086">
    <property type="entry name" value="NUDIX_hydrolase_dom"/>
</dbReference>
<protein>
    <recommendedName>
        <fullName evidence="1">Nudix hydrolase domain-containing protein</fullName>
    </recommendedName>
</protein>
<dbReference type="PANTHER" id="PTHR43736:SF1">
    <property type="entry name" value="DIHYDRONEOPTERIN TRIPHOSPHATE DIPHOSPHATASE"/>
    <property type="match status" value="1"/>
</dbReference>
<dbReference type="InterPro" id="IPR015797">
    <property type="entry name" value="NUDIX_hydrolase-like_dom_sf"/>
</dbReference>
<dbReference type="PANTHER" id="PTHR43736">
    <property type="entry name" value="ADP-RIBOSE PYROPHOSPHATASE"/>
    <property type="match status" value="1"/>
</dbReference>
<feature type="domain" description="Nudix hydrolase" evidence="1">
    <location>
        <begin position="44"/>
        <end position="182"/>
    </location>
</feature>
<proteinExistence type="predicted"/>